<dbReference type="GO" id="GO:0003735">
    <property type="term" value="F:structural constituent of ribosome"/>
    <property type="evidence" value="ECO:0007669"/>
    <property type="project" value="InterPro"/>
</dbReference>
<proteinExistence type="inferred from homology"/>
<organism evidence="5 6">
    <name type="scientific">Vittaforma corneae (strain ATCC 50505)</name>
    <name type="common">Microsporidian parasite</name>
    <name type="synonym">Nosema corneum</name>
    <dbReference type="NCBI Taxonomy" id="993615"/>
    <lineage>
        <taxon>Eukaryota</taxon>
        <taxon>Fungi</taxon>
        <taxon>Fungi incertae sedis</taxon>
        <taxon>Microsporidia</taxon>
        <taxon>Nosematidae</taxon>
        <taxon>Vittaforma</taxon>
    </lineage>
</organism>
<dbReference type="InterPro" id="IPR011332">
    <property type="entry name" value="Ribosomal_zn-bd"/>
</dbReference>
<dbReference type="GO" id="GO:0005840">
    <property type="term" value="C:ribosome"/>
    <property type="evidence" value="ECO:0007669"/>
    <property type="project" value="UniProtKB-KW"/>
</dbReference>
<dbReference type="GO" id="GO:1990904">
    <property type="term" value="C:ribonucleoprotein complex"/>
    <property type="evidence" value="ECO:0007669"/>
    <property type="project" value="UniProtKB-KW"/>
</dbReference>
<dbReference type="InParanoid" id="L2GR52"/>
<dbReference type="PROSITE" id="PS01172">
    <property type="entry name" value="RIBOSOMAL_L44E"/>
    <property type="match status" value="1"/>
</dbReference>
<evidence type="ECO:0000256" key="1">
    <source>
        <dbReference type="ARBA" id="ARBA00009364"/>
    </source>
</evidence>
<dbReference type="STRING" id="993615.L2GR52"/>
<dbReference type="GeneID" id="19880835"/>
<dbReference type="EMBL" id="JH370130">
    <property type="protein sequence ID" value="ELA42802.1"/>
    <property type="molecule type" value="Genomic_DNA"/>
</dbReference>
<keyword evidence="6" id="KW-1185">Reference proteome</keyword>
<dbReference type="RefSeq" id="XP_007603570.1">
    <property type="nucleotide sequence ID" value="XM_007603508.1"/>
</dbReference>
<keyword evidence="2 4" id="KW-0689">Ribosomal protein</keyword>
<dbReference type="InterPro" id="IPR000552">
    <property type="entry name" value="Ribosomal_eL44"/>
</dbReference>
<dbReference type="Proteomes" id="UP000011082">
    <property type="component" value="Unassembled WGS sequence"/>
</dbReference>
<reference evidence="6" key="1">
    <citation type="submission" date="2011-05" db="EMBL/GenBank/DDBJ databases">
        <title>The genome sequence of Vittaforma corneae strain ATCC 50505.</title>
        <authorList>
            <consortium name="The Broad Institute Genome Sequencing Platform"/>
            <person name="Cuomo C."/>
            <person name="Didier E."/>
            <person name="Bowers L."/>
            <person name="Young S.K."/>
            <person name="Zeng Q."/>
            <person name="Gargeya S."/>
            <person name="Fitzgerald M."/>
            <person name="Haas B."/>
            <person name="Abouelleil A."/>
            <person name="Alvarado L."/>
            <person name="Arachchi H.M."/>
            <person name="Berlin A."/>
            <person name="Chapman S.B."/>
            <person name="Gearin G."/>
            <person name="Goldberg J."/>
            <person name="Griggs A."/>
            <person name="Gujja S."/>
            <person name="Hansen M."/>
            <person name="Heiman D."/>
            <person name="Howarth C."/>
            <person name="Larimer J."/>
            <person name="Lui A."/>
            <person name="MacDonald P.J.P."/>
            <person name="McCowen C."/>
            <person name="Montmayeur A."/>
            <person name="Murphy C."/>
            <person name="Neiman D."/>
            <person name="Pearson M."/>
            <person name="Priest M."/>
            <person name="Roberts A."/>
            <person name="Saif S."/>
            <person name="Shea T."/>
            <person name="Sisk P."/>
            <person name="Stolte C."/>
            <person name="Sykes S."/>
            <person name="Wortman J."/>
            <person name="Nusbaum C."/>
            <person name="Birren B."/>
        </authorList>
    </citation>
    <scope>NUCLEOTIDE SEQUENCE [LARGE SCALE GENOMIC DNA]</scope>
    <source>
        <strain evidence="6">ATCC 50505</strain>
    </source>
</reference>
<evidence type="ECO:0000313" key="6">
    <source>
        <dbReference type="Proteomes" id="UP000011082"/>
    </source>
</evidence>
<dbReference type="AlphaFoldDB" id="L2GR52"/>
<dbReference type="InterPro" id="IPR053708">
    <property type="entry name" value="Ribosomal_LSU_eL42"/>
</dbReference>
<evidence type="ECO:0008006" key="7">
    <source>
        <dbReference type="Google" id="ProtNLM"/>
    </source>
</evidence>
<dbReference type="VEuPathDB" id="MicrosporidiaDB:VICG_00117"/>
<evidence type="ECO:0000256" key="3">
    <source>
        <dbReference type="ARBA" id="ARBA00023274"/>
    </source>
</evidence>
<comment type="similarity">
    <text evidence="1 4">Belongs to the eukaryotic ribosomal protein eL42 family.</text>
</comment>
<evidence type="ECO:0000256" key="4">
    <source>
        <dbReference type="RuleBase" id="RU000666"/>
    </source>
</evidence>
<evidence type="ECO:0000256" key="2">
    <source>
        <dbReference type="ARBA" id="ARBA00022980"/>
    </source>
</evidence>
<dbReference type="FunFam" id="3.10.450.80:FF:000001">
    <property type="entry name" value="60S ribosomal protein L44"/>
    <property type="match status" value="1"/>
</dbReference>
<dbReference type="GO" id="GO:0006412">
    <property type="term" value="P:translation"/>
    <property type="evidence" value="ECO:0007669"/>
    <property type="project" value="InterPro"/>
</dbReference>
<dbReference type="OMA" id="CKKHTIH"/>
<dbReference type="Pfam" id="PF00935">
    <property type="entry name" value="Ribosomal_L44"/>
    <property type="match status" value="1"/>
</dbReference>
<dbReference type="OrthoDB" id="2967263at2759"/>
<dbReference type="PANTHER" id="PTHR10369">
    <property type="entry name" value="60S RIBOSOMAL PROTEIN L36A/L44"/>
    <property type="match status" value="1"/>
</dbReference>
<dbReference type="HOGENOM" id="CLU_114645_2_1_1"/>
<sequence>MVNVPKTRKNYCQKCNKHEEMKVSIYKQGKRNPNRQGERRYRIKQRGYGGQKRPILRRKAKVTKKPVLKLECKTCHSKVMKAIHRAKHVMISNEKKVKGQALTY</sequence>
<protein>
    <recommendedName>
        <fullName evidence="7">60S ribosomal protein L44</fullName>
    </recommendedName>
</protein>
<gene>
    <name evidence="5" type="ORF">VICG_00117</name>
</gene>
<dbReference type="SUPFAM" id="SSF57829">
    <property type="entry name" value="Zn-binding ribosomal proteins"/>
    <property type="match status" value="1"/>
</dbReference>
<dbReference type="FunCoup" id="L2GR52">
    <property type="interactions" value="129"/>
</dbReference>
<name>L2GR52_VITCO</name>
<keyword evidence="3 4" id="KW-0687">Ribonucleoprotein</keyword>
<accession>L2GR52</accession>
<evidence type="ECO:0000313" key="5">
    <source>
        <dbReference type="EMBL" id="ELA42802.1"/>
    </source>
</evidence>
<dbReference type="Gene3D" id="3.10.450.80">
    <property type="match status" value="1"/>
</dbReference>